<dbReference type="InterPro" id="IPR018501">
    <property type="entry name" value="DDT_dom"/>
</dbReference>
<dbReference type="GO" id="GO:0005634">
    <property type="term" value="C:nucleus"/>
    <property type="evidence" value="ECO:0007669"/>
    <property type="project" value="UniProtKB-SubCell"/>
</dbReference>
<feature type="compositionally biased region" description="Polar residues" evidence="5">
    <location>
        <begin position="699"/>
        <end position="718"/>
    </location>
</feature>
<dbReference type="EMBL" id="LR725901">
    <property type="protein sequence ID" value="VWO96772.1"/>
    <property type="molecule type" value="Genomic_DNA"/>
</dbReference>
<proteinExistence type="predicted"/>
<dbReference type="PANTHER" id="PTHR32075:SF6">
    <property type="entry name" value="ISWI CHROMATIN-REMODELING COMPLEX SUBUNIT YPL216W-RELATED"/>
    <property type="match status" value="1"/>
</dbReference>
<comment type="subcellular location">
    <subcellularLocation>
        <location evidence="1 3">Nucleus</location>
    </subcellularLocation>
</comment>
<dbReference type="AlphaFoldDB" id="A0A5K1JWM9"/>
<feature type="region of interest" description="Disordered" evidence="5">
    <location>
        <begin position="235"/>
        <end position="254"/>
    </location>
</feature>
<evidence type="ECO:0000259" key="7">
    <source>
        <dbReference type="PROSITE" id="PS51136"/>
    </source>
</evidence>
<feature type="compositionally biased region" description="Basic and acidic residues" evidence="5">
    <location>
        <begin position="235"/>
        <end position="251"/>
    </location>
</feature>
<evidence type="ECO:0000259" key="6">
    <source>
        <dbReference type="PROSITE" id="PS50827"/>
    </source>
</evidence>
<feature type="compositionally biased region" description="Low complexity" evidence="5">
    <location>
        <begin position="591"/>
        <end position="611"/>
    </location>
</feature>
<gene>
    <name evidence="8" type="primary">I1RFP4</name>
</gene>
<dbReference type="PROSITE" id="PS50827">
    <property type="entry name" value="DDT"/>
    <property type="match status" value="1"/>
</dbReference>
<dbReference type="GO" id="GO:0000785">
    <property type="term" value="C:chromatin"/>
    <property type="evidence" value="ECO:0007669"/>
    <property type="project" value="UniProtKB-ARBA"/>
</dbReference>
<dbReference type="InterPro" id="IPR028941">
    <property type="entry name" value="WHIM2_dom"/>
</dbReference>
<dbReference type="InterPro" id="IPR013136">
    <property type="entry name" value="WSTF_Acf1_Cbp146"/>
</dbReference>
<sequence length="943" mass="107020">MPTCRRKRVLLTEPSPALLDALKNDPAREVFYLAETGEIFDTYEAYAARMSFYRLKQFQCEVTGKSGLDYFQALESERQEARTMHSRFPDQLKAAVLKAVQWQVMGRLDHLVEAVYDRFKDRYYPDESKSTLASRRFPPSKYLQLTTPASEVYIDIKGDKYLARVCQVSPPKHPASTPSPIPVASTSTASSPLSDEPVAIHRVAEDLKVPLKDSIAIDNPTKYVYQVQVLEEEKQPGFGKSHEKTKGKETSRGQWSNAQMDVQCGIMSRDRLAFSKSILRRFIRDCVDRDAAVASPWTVKPAIAARYGVNTVMPEEIRVGVETIKKGEIDKRKKVWEDKEGPAQKKRRQIAEEKAEKEKAIALAVAEQRQREERERAEQQLKAKEENDRLAAEKKKKKPVRYPTEDLDVTLNEKDKRAGMKLKRPVPSKHAMPFGEDHHTNAMFLTSWSFLVVYGQPLHLSSFTMDEFEGALRHSVIEPYCQLLGEIHSMLIYNMRTVPFSRHSAILSLMNWKEENGDDEFLGVDIEQLTTAMADVGNNWERAPLRHSEGREGWEESLVGCLKDHANLENFPQLREILTRLLFAPDYTQDPSSSTAPSPATSPAPLRLTTPTAPGQLYHKLPVKDRVAIVNFMCTLAVSSKAIHAHMELCEEQLTALRKEKIEVNRTKKQYLEEMAALQGETQGESNGNSNGNGKSEDVTMQDSSDLSEVPNSDNESAPPSKAVAARRTAAKEREAARAKATSLKAALAERRRLDEEVNKLERRLEGIERDFRKLLGSIRVKPLGRDRFYNRVWWFDGMGAASLIGSGGTVQYGTGRIFVQGASEFDREIVDRREENVDERRAVEEGLEGMLGANEWAVFNDLDEVQEFVAWLNPKGVRELNLKNQFTKWWNHIAPGMRRRAADLNANAKIPEARRSTRKRGDVELLREPYMQWTNRKAVNGS</sequence>
<keyword evidence="2 3" id="KW-0539">Nucleus</keyword>
<evidence type="ECO:0000256" key="2">
    <source>
        <dbReference type="ARBA" id="ARBA00023242"/>
    </source>
</evidence>
<feature type="region of interest" description="Disordered" evidence="5">
    <location>
        <begin position="679"/>
        <end position="738"/>
    </location>
</feature>
<dbReference type="Pfam" id="PF15613">
    <property type="entry name" value="WSD"/>
    <property type="match status" value="1"/>
</dbReference>
<dbReference type="PROSITE" id="PS51136">
    <property type="entry name" value="WAC"/>
    <property type="match status" value="1"/>
</dbReference>
<feature type="coiled-coil region" evidence="4">
    <location>
        <begin position="744"/>
        <end position="778"/>
    </location>
</feature>
<feature type="domain" description="WAC" evidence="7">
    <location>
        <begin position="28"/>
        <end position="135"/>
    </location>
</feature>
<feature type="compositionally biased region" description="Pro residues" evidence="5">
    <location>
        <begin position="171"/>
        <end position="181"/>
    </location>
</feature>
<keyword evidence="4" id="KW-0175">Coiled coil</keyword>
<feature type="region of interest" description="Disordered" evidence="5">
    <location>
        <begin position="588"/>
        <end position="611"/>
    </location>
</feature>
<feature type="region of interest" description="Disordered" evidence="5">
    <location>
        <begin position="367"/>
        <end position="401"/>
    </location>
</feature>
<evidence type="ECO:0000256" key="3">
    <source>
        <dbReference type="PROSITE-ProRule" id="PRU00475"/>
    </source>
</evidence>
<dbReference type="Pfam" id="PF10537">
    <property type="entry name" value="WAC_Acf1_DNA_bd"/>
    <property type="match status" value="1"/>
</dbReference>
<feature type="region of interest" description="Disordered" evidence="5">
    <location>
        <begin position="170"/>
        <end position="194"/>
    </location>
</feature>
<dbReference type="GO" id="GO:0031509">
    <property type="term" value="P:subtelomeric heterochromatin formation"/>
    <property type="evidence" value="ECO:0007669"/>
    <property type="project" value="TreeGrafter"/>
</dbReference>
<name>A0A5K1JWM9_9APHY</name>
<reference evidence="8" key="1">
    <citation type="submission" date="2019-10" db="EMBL/GenBank/DDBJ databases">
        <authorList>
            <person name="Nor Muhammad N."/>
        </authorList>
    </citation>
    <scope>NUCLEOTIDE SEQUENCE</scope>
</reference>
<organism evidence="8">
    <name type="scientific">Ganoderma boninense</name>
    <dbReference type="NCBI Taxonomy" id="34458"/>
    <lineage>
        <taxon>Eukaryota</taxon>
        <taxon>Fungi</taxon>
        <taxon>Dikarya</taxon>
        <taxon>Basidiomycota</taxon>
        <taxon>Agaricomycotina</taxon>
        <taxon>Agaricomycetes</taxon>
        <taxon>Polyporales</taxon>
        <taxon>Polyporaceae</taxon>
        <taxon>Ganoderma</taxon>
    </lineage>
</organism>
<accession>A0A5K1JWM9</accession>
<evidence type="ECO:0000313" key="8">
    <source>
        <dbReference type="EMBL" id="VWO96772.1"/>
    </source>
</evidence>
<dbReference type="PANTHER" id="PTHR32075">
    <property type="entry name" value="ISWI CHROMATIN-REMODELING COMPLEX SUBUNIT YPL216W-RELATED"/>
    <property type="match status" value="1"/>
</dbReference>
<evidence type="ECO:0000256" key="4">
    <source>
        <dbReference type="SAM" id="Coils"/>
    </source>
</evidence>
<feature type="compositionally biased region" description="Polar residues" evidence="5">
    <location>
        <begin position="184"/>
        <end position="193"/>
    </location>
</feature>
<evidence type="ECO:0000256" key="1">
    <source>
        <dbReference type="ARBA" id="ARBA00004123"/>
    </source>
</evidence>
<dbReference type="Pfam" id="PF02791">
    <property type="entry name" value="DDT"/>
    <property type="match status" value="1"/>
</dbReference>
<feature type="domain" description="DDT" evidence="6">
    <location>
        <begin position="438"/>
        <end position="501"/>
    </location>
</feature>
<feature type="compositionally biased region" description="Low complexity" evidence="5">
    <location>
        <begin position="684"/>
        <end position="694"/>
    </location>
</feature>
<dbReference type="GO" id="GO:0000781">
    <property type="term" value="C:chromosome, telomeric region"/>
    <property type="evidence" value="ECO:0007669"/>
    <property type="project" value="GOC"/>
</dbReference>
<evidence type="ECO:0000256" key="5">
    <source>
        <dbReference type="SAM" id="MobiDB-lite"/>
    </source>
</evidence>
<protein>
    <submittedName>
        <fullName evidence="8">Uncharacterized protein</fullName>
    </submittedName>
</protein>
<feature type="compositionally biased region" description="Basic and acidic residues" evidence="5">
    <location>
        <begin position="368"/>
        <end position="393"/>
    </location>
</feature>